<comment type="caution">
    <text evidence="2">The sequence shown here is derived from an EMBL/GenBank/DDBJ whole genome shotgun (WGS) entry which is preliminary data.</text>
</comment>
<name>A0A9X0ZXP2_NEIEL</name>
<dbReference type="AlphaFoldDB" id="A0A9X0ZXP2"/>
<evidence type="ECO:0000313" key="2">
    <source>
        <dbReference type="EMBL" id="MBS9340927.1"/>
    </source>
</evidence>
<dbReference type="EMBL" id="JAGJWT010000008">
    <property type="protein sequence ID" value="MBS9340927.1"/>
    <property type="molecule type" value="Genomic_DNA"/>
</dbReference>
<gene>
    <name evidence="2" type="ORF">J8641_08955</name>
</gene>
<dbReference type="Proteomes" id="UP000708805">
    <property type="component" value="Unassembled WGS sequence"/>
</dbReference>
<evidence type="ECO:0000259" key="1">
    <source>
        <dbReference type="Pfam" id="PF03235"/>
    </source>
</evidence>
<dbReference type="PANTHER" id="PTHR37292:SF2">
    <property type="entry name" value="DUF262 DOMAIN-CONTAINING PROTEIN"/>
    <property type="match status" value="1"/>
</dbReference>
<dbReference type="InterPro" id="IPR004919">
    <property type="entry name" value="GmrSD_N"/>
</dbReference>
<dbReference type="PANTHER" id="PTHR37292">
    <property type="entry name" value="VNG6097C"/>
    <property type="match status" value="1"/>
</dbReference>
<protein>
    <submittedName>
        <fullName evidence="2">DUF262 domain-containing protein</fullName>
    </submittedName>
</protein>
<dbReference type="RefSeq" id="WP_107918741.1">
    <property type="nucleotide sequence ID" value="NZ_JAGJWT010000008.1"/>
</dbReference>
<evidence type="ECO:0000313" key="3">
    <source>
        <dbReference type="Proteomes" id="UP000708805"/>
    </source>
</evidence>
<proteinExistence type="predicted"/>
<reference evidence="2" key="1">
    <citation type="submission" date="2021-04" db="EMBL/GenBank/DDBJ databases">
        <title>Genomic characterization of endocarditis-associated Neisseria elongata subsp. nitroreducens.</title>
        <authorList>
            <person name="Schorner M."/>
            <person name="Passarelli-Araujo H."/>
            <person name="Scheffer M."/>
            <person name="Barazzetti F."/>
            <person name="Martins J."/>
            <person name="Machado H."/>
            <person name="Palmeiro J."/>
            <person name="Bazzo M."/>
        </authorList>
    </citation>
    <scope>NUCLEOTIDE SEQUENCE</scope>
    <source>
        <strain evidence="2">Nel_M001</strain>
    </source>
</reference>
<organism evidence="2 3">
    <name type="scientific">Neisseria elongata subsp. nitroreducens</name>
    <dbReference type="NCBI Taxonomy" id="90367"/>
    <lineage>
        <taxon>Bacteria</taxon>
        <taxon>Pseudomonadati</taxon>
        <taxon>Pseudomonadota</taxon>
        <taxon>Betaproteobacteria</taxon>
        <taxon>Neisseriales</taxon>
        <taxon>Neisseriaceae</taxon>
        <taxon>Neisseria</taxon>
    </lineage>
</organism>
<accession>A0A9X0ZXP2</accession>
<feature type="domain" description="GmrSD restriction endonucleases N-terminal" evidence="1">
    <location>
        <begin position="15"/>
        <end position="222"/>
    </location>
</feature>
<dbReference type="Pfam" id="PF03235">
    <property type="entry name" value="GmrSD_N"/>
    <property type="match status" value="1"/>
</dbReference>
<sequence length="602" mass="68712">MSESKYSVLQQPVGNLLGWIKSGEIAIPEIQRPFVWTASKVRDLIDSLYKGYPVGYIITWRNPDIRLKDGTLSAGKKVLIDGQQRITALTAAVVGQQVLNKEYKKERIKIAYNPLAKEGESFFEVCNSAIERNSIWINDISEILSESTSSFKIRKDYLAANPQADEEQVEKRIDALKAIKNSQIGIIELNPDLDIDTVTEIFIRINQKGVSLSNADFVMSKIASDQRHGGEDLRKMIDYFCHMLRDRSFADTLRTNNTEYAQSNDFNKIKWIANYADDLYVPDYVDALRVAYTYAFGRGKFSTLVALLSGRDFENRTNVENIAEQSYADLRRGLESCFDKTSYERFCMLVKSAGFINKKLITSQTSLNIAYALYLKLRNDKLPEAEIQHLIKRWFVMSVLTGRYSGSSETVIERDCKLIAERGLENYLRQIEQGELDEGFWTHRLVDDLNSSSSTTGAYLCYLAAQCKNNDHAFLSDSVTVNSLLQQRGDQHHIFPKNYLSVNGYKKGDYNQVANYVFTEQQTNIKLSDDAPSAYMEKILSDIDGQKMSLSSIKSREALQENLAANCIPDNISTLTHESYAQFLEQRRKLMAEKIRRYYESL</sequence>